<organism evidence="1 2">
    <name type="scientific">Smittium mucronatum</name>
    <dbReference type="NCBI Taxonomy" id="133383"/>
    <lineage>
        <taxon>Eukaryota</taxon>
        <taxon>Fungi</taxon>
        <taxon>Fungi incertae sedis</taxon>
        <taxon>Zoopagomycota</taxon>
        <taxon>Kickxellomycotina</taxon>
        <taxon>Harpellomycetes</taxon>
        <taxon>Harpellales</taxon>
        <taxon>Legeriomycetaceae</taxon>
        <taxon>Smittium</taxon>
    </lineage>
</organism>
<evidence type="ECO:0000313" key="1">
    <source>
        <dbReference type="EMBL" id="OLY83763.1"/>
    </source>
</evidence>
<protein>
    <recommendedName>
        <fullName evidence="3">Transcription factor domain-containing protein</fullName>
    </recommendedName>
</protein>
<gene>
    <name evidence="1" type="ORF">AYI68_g2087</name>
</gene>
<keyword evidence="2" id="KW-1185">Reference proteome</keyword>
<sequence>MHKLKHKKFPKYFLDSFLAAGIDCLNEGEFKYHKRYDVKFALLAFKGIEKVKDYSDPLFIWSSVFLALYHWKFPGTEEYFKAESIFRVSRLFKMYPFNEVIKRSKMYKMDNKRTFRKKISSDDQEFKRRVWWAYYIQRSVINVVGSGFPIISIQDVEVKYPKDDFKYKYGGFVEDIDPELGKLNYMANNLPRDSLPPDRFWFVIKVQMFFGRMQRFVGNRWLKTRDHGLVEKRIAFSTRTLKTIKHIIDKDYSGDVFQRAGEYYKTKEGFDLLNSVEPMLIAYHLKHTYHAMNVICYESELVRSEHDPVSPRRIKVAKLEMLDSAFKSYSLFKWGERIIPNEDIYSSVAIWRFIPISVILNYKYTLNRSGSSECDSIFEDLVHGMKIASDRSFTLKYIYVLTYSIYVMKNESYIDNRGKENILFLMKPYAVTRHDLQPWLIPKYATFFKFGCCLAGNRTPLDVQKYLFLESKIECGSKRKRCDAMNDL</sequence>
<dbReference type="AlphaFoldDB" id="A0A1R0H3V5"/>
<evidence type="ECO:0000313" key="2">
    <source>
        <dbReference type="Proteomes" id="UP000187455"/>
    </source>
</evidence>
<reference evidence="1 2" key="1">
    <citation type="journal article" date="2016" name="Mol. Biol. Evol.">
        <title>Genome-Wide Survey of Gut Fungi (Harpellales) Reveals the First Horizontally Transferred Ubiquitin Gene from a Mosquito Host.</title>
        <authorList>
            <person name="Wang Y."/>
            <person name="White M.M."/>
            <person name="Kvist S."/>
            <person name="Moncalvo J.M."/>
        </authorList>
    </citation>
    <scope>NUCLEOTIDE SEQUENCE [LARGE SCALE GENOMIC DNA]</scope>
    <source>
        <strain evidence="1 2">ALG-7-W6</strain>
    </source>
</reference>
<comment type="caution">
    <text evidence="1">The sequence shown here is derived from an EMBL/GenBank/DDBJ whole genome shotgun (WGS) entry which is preliminary data.</text>
</comment>
<name>A0A1R0H3V5_9FUNG</name>
<dbReference type="EMBL" id="LSSL01000759">
    <property type="protein sequence ID" value="OLY83763.1"/>
    <property type="molecule type" value="Genomic_DNA"/>
</dbReference>
<evidence type="ECO:0008006" key="3">
    <source>
        <dbReference type="Google" id="ProtNLM"/>
    </source>
</evidence>
<accession>A0A1R0H3V5</accession>
<dbReference type="Proteomes" id="UP000187455">
    <property type="component" value="Unassembled WGS sequence"/>
</dbReference>
<proteinExistence type="predicted"/>